<name>A0ABP7X412_9ACTN</name>
<protein>
    <submittedName>
        <fullName evidence="2">Uncharacterized protein</fullName>
    </submittedName>
</protein>
<reference evidence="3" key="1">
    <citation type="journal article" date="2019" name="Int. J. Syst. Evol. Microbiol.">
        <title>The Global Catalogue of Microorganisms (GCM) 10K type strain sequencing project: providing services to taxonomists for standard genome sequencing and annotation.</title>
        <authorList>
            <consortium name="The Broad Institute Genomics Platform"/>
            <consortium name="The Broad Institute Genome Sequencing Center for Infectious Disease"/>
            <person name="Wu L."/>
            <person name="Ma J."/>
        </authorList>
    </citation>
    <scope>NUCLEOTIDE SEQUENCE [LARGE SCALE GENOMIC DNA]</scope>
    <source>
        <strain evidence="3">JCM 16702</strain>
    </source>
</reference>
<dbReference type="Proteomes" id="UP001500683">
    <property type="component" value="Unassembled WGS sequence"/>
</dbReference>
<comment type="caution">
    <text evidence="2">The sequence shown here is derived from an EMBL/GenBank/DDBJ whole genome shotgun (WGS) entry which is preliminary data.</text>
</comment>
<sequence>MATTASLSPAMRAALIAAVGTDGCYLSCRAATTQALVRRGLAVHDLDNPSRWFLTPEGRTAGARLLDRDRSPLQPGDVVVYHGSIDYERGNEYVVLEETKGRYRIADLEDQTYRLRQVRRESMSRTGRRVDVEEEPSDLTMSLN</sequence>
<proteinExistence type="predicted"/>
<evidence type="ECO:0000313" key="3">
    <source>
        <dbReference type="Proteomes" id="UP001500683"/>
    </source>
</evidence>
<evidence type="ECO:0000256" key="1">
    <source>
        <dbReference type="SAM" id="MobiDB-lite"/>
    </source>
</evidence>
<dbReference type="RefSeq" id="WP_344958091.1">
    <property type="nucleotide sequence ID" value="NZ_BAAAZG010000067.1"/>
</dbReference>
<keyword evidence="3" id="KW-1185">Reference proteome</keyword>
<feature type="region of interest" description="Disordered" evidence="1">
    <location>
        <begin position="124"/>
        <end position="144"/>
    </location>
</feature>
<organism evidence="2 3">
    <name type="scientific">Actinomadura miaoliensis</name>
    <dbReference type="NCBI Taxonomy" id="430685"/>
    <lineage>
        <taxon>Bacteria</taxon>
        <taxon>Bacillati</taxon>
        <taxon>Actinomycetota</taxon>
        <taxon>Actinomycetes</taxon>
        <taxon>Streptosporangiales</taxon>
        <taxon>Thermomonosporaceae</taxon>
        <taxon>Actinomadura</taxon>
    </lineage>
</organism>
<accession>A0ABP7X412</accession>
<evidence type="ECO:0000313" key="2">
    <source>
        <dbReference type="EMBL" id="GAA4102282.1"/>
    </source>
</evidence>
<dbReference type="EMBL" id="BAAAZG010000067">
    <property type="protein sequence ID" value="GAA4102282.1"/>
    <property type="molecule type" value="Genomic_DNA"/>
</dbReference>
<gene>
    <name evidence="2" type="ORF">GCM10022214_80170</name>
</gene>